<sequence length="41" mass="4158">MQSFGSAMQSAAQNATAAIALLLGNLSPLNDAQKLQIALQG</sequence>
<organism evidence="1 2">
    <name type="scientific">Dokdonella soli</name>
    <dbReference type="NCBI Taxonomy" id="529810"/>
    <lineage>
        <taxon>Bacteria</taxon>
        <taxon>Pseudomonadati</taxon>
        <taxon>Pseudomonadota</taxon>
        <taxon>Gammaproteobacteria</taxon>
        <taxon>Lysobacterales</taxon>
        <taxon>Rhodanobacteraceae</taxon>
        <taxon>Dokdonella</taxon>
    </lineage>
</organism>
<gene>
    <name evidence="1" type="ORF">GCM10009105_20520</name>
</gene>
<evidence type="ECO:0000313" key="1">
    <source>
        <dbReference type="EMBL" id="GAA0715226.1"/>
    </source>
</evidence>
<comment type="caution">
    <text evidence="1">The sequence shown here is derived from an EMBL/GenBank/DDBJ whole genome shotgun (WGS) entry which is preliminary data.</text>
</comment>
<keyword evidence="2" id="KW-1185">Reference proteome</keyword>
<proteinExistence type="predicted"/>
<name>A0ABP3TQ26_9GAMM</name>
<dbReference type="Proteomes" id="UP001501523">
    <property type="component" value="Unassembled WGS sequence"/>
</dbReference>
<accession>A0ABP3TQ26</accession>
<dbReference type="EMBL" id="BAAAEU010000008">
    <property type="protein sequence ID" value="GAA0715226.1"/>
    <property type="molecule type" value="Genomic_DNA"/>
</dbReference>
<reference evidence="2" key="1">
    <citation type="journal article" date="2019" name="Int. J. Syst. Evol. Microbiol.">
        <title>The Global Catalogue of Microorganisms (GCM) 10K type strain sequencing project: providing services to taxonomists for standard genome sequencing and annotation.</title>
        <authorList>
            <consortium name="The Broad Institute Genomics Platform"/>
            <consortium name="The Broad Institute Genome Sequencing Center for Infectious Disease"/>
            <person name="Wu L."/>
            <person name="Ma J."/>
        </authorList>
    </citation>
    <scope>NUCLEOTIDE SEQUENCE [LARGE SCALE GENOMIC DNA]</scope>
    <source>
        <strain evidence="2">JCM 15421</strain>
    </source>
</reference>
<protein>
    <recommendedName>
        <fullName evidence="3">Motility protein</fullName>
    </recommendedName>
</protein>
<evidence type="ECO:0008006" key="3">
    <source>
        <dbReference type="Google" id="ProtNLM"/>
    </source>
</evidence>
<evidence type="ECO:0000313" key="2">
    <source>
        <dbReference type="Proteomes" id="UP001501523"/>
    </source>
</evidence>